<comment type="caution">
    <text evidence="2">The sequence shown here is derived from an EMBL/GenBank/DDBJ whole genome shotgun (WGS) entry which is preliminary data.</text>
</comment>
<name>A0ABQ5VSA1_9RHOB</name>
<dbReference type="EMBL" id="BSNN01000002">
    <property type="protein sequence ID" value="GLQ34098.1"/>
    <property type="molecule type" value="Genomic_DNA"/>
</dbReference>
<reference evidence="3" key="1">
    <citation type="journal article" date="2019" name="Int. J. Syst. Evol. Microbiol.">
        <title>The Global Catalogue of Microorganisms (GCM) 10K type strain sequencing project: providing services to taxonomists for standard genome sequencing and annotation.</title>
        <authorList>
            <consortium name="The Broad Institute Genomics Platform"/>
            <consortium name="The Broad Institute Genome Sequencing Center for Infectious Disease"/>
            <person name="Wu L."/>
            <person name="Ma J."/>
        </authorList>
    </citation>
    <scope>NUCLEOTIDE SEQUENCE [LARGE SCALE GENOMIC DNA]</scope>
    <source>
        <strain evidence="3">NBRC 110140</strain>
    </source>
</reference>
<keyword evidence="1" id="KW-0812">Transmembrane</keyword>
<feature type="transmembrane region" description="Helical" evidence="1">
    <location>
        <begin position="6"/>
        <end position="22"/>
    </location>
</feature>
<keyword evidence="1" id="KW-1133">Transmembrane helix</keyword>
<dbReference type="RefSeq" id="WP_284375656.1">
    <property type="nucleotide sequence ID" value="NZ_BSNN01000002.1"/>
</dbReference>
<proteinExistence type="predicted"/>
<evidence type="ECO:0000313" key="3">
    <source>
        <dbReference type="Proteomes" id="UP001156694"/>
    </source>
</evidence>
<protein>
    <submittedName>
        <fullName evidence="2">Uncharacterized protein</fullName>
    </submittedName>
</protein>
<keyword evidence="1" id="KW-0472">Membrane</keyword>
<accession>A0ABQ5VSA1</accession>
<dbReference type="Proteomes" id="UP001156694">
    <property type="component" value="Unassembled WGS sequence"/>
</dbReference>
<feature type="transmembrane region" description="Helical" evidence="1">
    <location>
        <begin position="43"/>
        <end position="61"/>
    </location>
</feature>
<evidence type="ECO:0000313" key="2">
    <source>
        <dbReference type="EMBL" id="GLQ34098.1"/>
    </source>
</evidence>
<keyword evidence="3" id="KW-1185">Reference proteome</keyword>
<gene>
    <name evidence="2" type="ORF">GCM10007939_03810</name>
</gene>
<evidence type="ECO:0000256" key="1">
    <source>
        <dbReference type="SAM" id="Phobius"/>
    </source>
</evidence>
<organism evidence="2 3">
    <name type="scientific">Amylibacter marinus</name>
    <dbReference type="NCBI Taxonomy" id="1475483"/>
    <lineage>
        <taxon>Bacteria</taxon>
        <taxon>Pseudomonadati</taxon>
        <taxon>Pseudomonadota</taxon>
        <taxon>Alphaproteobacteria</taxon>
        <taxon>Rhodobacterales</taxon>
        <taxon>Paracoccaceae</taxon>
        <taxon>Amylibacter</taxon>
    </lineage>
</organism>
<sequence length="600" mass="68103">MTGFLAVFGLYVLFHLLRRLFGTLKSARGFQWRALRRSDLRNCGIALGVIVVIELLVPTYAPDLPAESRAPYAEWAVLGENKVIRTLGDVAAATDWIKTNTATTLEAELKRLESERAALIRYRDVGSNKITDEERKAIQQFIRYITASDNLARRIDPHLTALTAEQTAIEALFAQNPSQQDSDVALARAEIREAILSEIHKGLQETQTQHYQARRAYIESQEKEKRYLSEIRTDPKFIELNDTWLQASQYRGSISNDLRHAQKRHRAAVVAQKQLDKNTLFDPAMDSLPIIEEEVFVFNQNNSYQPKIAGLNAKLKDIWSRAQNRDRVLPNGRNILRCDVDLRTAQLTRRCIYALPLPIAYDLSTSTCDISDEEQSDTLCYEKWIHPYATLMFTEQGVIFHAPRANNSAQNPEAISAWTLLIDGKAHDLRAPVSVAFENLPQDLHRIKLIHSPLDLSHGVHIWRQFDLAALADKSAGNSDVLGANMFEPREIRLNRKGKRLFDMARSFVGNDKNTALEAIVSARSINFEMQAKYVQFDSELTGAKAESCFHSQMNTFMERTVSARTTSQNGMRIPLAEIENCAQVYTIKNVLDGLNRIYR</sequence>